<dbReference type="RefSeq" id="WP_151487436.1">
    <property type="nucleotide sequence ID" value="NZ_BAAAIN010000005.1"/>
</dbReference>
<dbReference type="InterPro" id="IPR036663">
    <property type="entry name" value="Fumarylacetoacetase_C_sf"/>
</dbReference>
<evidence type="ECO:0000313" key="3">
    <source>
        <dbReference type="EMBL" id="KAB1881606.1"/>
    </source>
</evidence>
<evidence type="ECO:0000259" key="2">
    <source>
        <dbReference type="Pfam" id="PF01557"/>
    </source>
</evidence>
<organism evidence="3 4">
    <name type="scientific">Microbacterium maritypicum</name>
    <name type="common">Microbacterium liquefaciens</name>
    <dbReference type="NCBI Taxonomy" id="33918"/>
    <lineage>
        <taxon>Bacteria</taxon>
        <taxon>Bacillati</taxon>
        <taxon>Actinomycetota</taxon>
        <taxon>Actinomycetes</taxon>
        <taxon>Micrococcales</taxon>
        <taxon>Microbacteriaceae</taxon>
        <taxon>Microbacterium</taxon>
    </lineage>
</organism>
<evidence type="ECO:0000256" key="1">
    <source>
        <dbReference type="ARBA" id="ARBA00023239"/>
    </source>
</evidence>
<dbReference type="PANTHER" id="PTHR30143">
    <property type="entry name" value="ACID HYDRATASE"/>
    <property type="match status" value="1"/>
</dbReference>
<protein>
    <submittedName>
        <fullName evidence="3">4-oxalocrotonate decarboxylase</fullName>
    </submittedName>
</protein>
<dbReference type="Pfam" id="PF01557">
    <property type="entry name" value="FAA_hydrolase"/>
    <property type="match status" value="1"/>
</dbReference>
<dbReference type="InterPro" id="IPR011234">
    <property type="entry name" value="Fumarylacetoacetase-like_C"/>
</dbReference>
<evidence type="ECO:0000313" key="4">
    <source>
        <dbReference type="Proteomes" id="UP000436027"/>
    </source>
</evidence>
<dbReference type="EMBL" id="WAAQ01000003">
    <property type="protein sequence ID" value="KAB1881606.1"/>
    <property type="molecule type" value="Genomic_DNA"/>
</dbReference>
<feature type="domain" description="Fumarylacetoacetase-like C-terminal" evidence="2">
    <location>
        <begin position="75"/>
        <end position="251"/>
    </location>
</feature>
<dbReference type="InterPro" id="IPR050772">
    <property type="entry name" value="Hydratase-Decarb/MhpD_sf"/>
</dbReference>
<accession>A0AAD3X0C8</accession>
<dbReference type="GO" id="GO:0008684">
    <property type="term" value="F:2-oxopent-4-enoate hydratase activity"/>
    <property type="evidence" value="ECO:0007669"/>
    <property type="project" value="TreeGrafter"/>
</dbReference>
<dbReference type="AlphaFoldDB" id="A0AAD3X0C8"/>
<proteinExistence type="predicted"/>
<gene>
    <name evidence="3" type="ORF">F6W70_17245</name>
</gene>
<name>A0AAD3X0C8_MICMQ</name>
<dbReference type="Gene3D" id="3.90.850.10">
    <property type="entry name" value="Fumarylacetoacetase-like, C-terminal domain"/>
    <property type="match status" value="1"/>
</dbReference>
<dbReference type="Proteomes" id="UP000436027">
    <property type="component" value="Unassembled WGS sequence"/>
</dbReference>
<comment type="caution">
    <text evidence="3">The sequence shown here is derived from an EMBL/GenBank/DDBJ whole genome shotgun (WGS) entry which is preliminary data.</text>
</comment>
<dbReference type="GO" id="GO:0005737">
    <property type="term" value="C:cytoplasm"/>
    <property type="evidence" value="ECO:0007669"/>
    <property type="project" value="TreeGrafter"/>
</dbReference>
<keyword evidence="1" id="KW-0456">Lyase</keyword>
<dbReference type="SUPFAM" id="SSF56529">
    <property type="entry name" value="FAH"/>
    <property type="match status" value="1"/>
</dbReference>
<dbReference type="PANTHER" id="PTHR30143:SF0">
    <property type="entry name" value="2-KETO-4-PENTENOATE HYDRATASE"/>
    <property type="match status" value="1"/>
</dbReference>
<reference evidence="3 4" key="1">
    <citation type="submission" date="2019-09" db="EMBL/GenBank/DDBJ databases">
        <title>Whole genome sequencing of Microbacterium maritypicum.</title>
        <authorList>
            <person name="Lenchi N."/>
        </authorList>
    </citation>
    <scope>NUCLEOTIDE SEQUENCE [LARGE SCALE GENOMIC DNA]</scope>
    <source>
        <strain evidence="3 4">DSM 12512</strain>
    </source>
</reference>
<sequence length="267" mass="27708">MTADAVFAAALDTAQRTATAISQLSSTEEVGLDTAYATQHALIARRLARGERVTGLKLGFTSQAKAQQMGVHDVIMGTLTDAMRLDDDAVFDRRSAIHPRIEPEVAYLLAADIDGVDTALPLAEIVAAVAPALEIIDSRYRDFRFSLSDVVADNTSAAGYVIGPWTPFEQAGTLDNHAVRLEVDGRVAATGSTAAILGDPGRAIAAAARLAAAHGFALRAGMVLLAGAATAAVPLPDHGVVEATITGLGRVGIRTHEGSDSLTEGSR</sequence>